<dbReference type="EMBL" id="CP022515">
    <property type="protein sequence ID" value="ASO07756.1"/>
    <property type="molecule type" value="Genomic_DNA"/>
</dbReference>
<keyword evidence="3" id="KW-0560">Oxidoreductase</keyword>
<dbReference type="InterPro" id="IPR036188">
    <property type="entry name" value="FAD/NAD-bd_sf"/>
</dbReference>
<dbReference type="Gene3D" id="1.10.405.10">
    <property type="entry name" value="Guanine Nucleotide Dissociation Inhibitor, domain 1"/>
    <property type="match status" value="1"/>
</dbReference>
<accession>A0A221V309</accession>
<sequence>MSHLKRRTFMKNVVTAGVGATVLPINTLTANDVREKSGYDWPKPTAAPKKIIVGGAGIGGLCCAYELVKKGHEVVVLEASGRHGGHVYTTRDELSDGLYGDFGQEHIVKPGYERYWEYLKEFNITALPYPRRKNLRRRINGKFYTEQMLQDPVELKNFGFNKIEIDYLSTHPWSDLKSLYTKPYLDTFKDEYQPFQVGYDALDKVPMSDIYKKGGASPAALAFLGGNNSSALYELWYAAILKMRGVATYPTEVFRLKGGNQMLPNAFAKRLGSRVWLNCPITSITNGETGVRVTYERQKEVKEISADYFVNCIPLPTLKNIPITPALSEKKQYINENITYDSYQRFVFQASSKFWEDDGFENINMSLDHPDLWEVWQSAEEVDTHRVIVLGTGPGGVSPQRALAAFREVYPGKADTIELAVGRDWTKQKYSPNCERTAFPIGELNKFWPHIMAAEGRIHFAGAYADNLNWGTEAATRSANRVAETIHHL</sequence>
<dbReference type="RefSeq" id="WP_232514001.1">
    <property type="nucleotide sequence ID" value="NZ_CP022515.1"/>
</dbReference>
<dbReference type="InterPro" id="IPR002937">
    <property type="entry name" value="Amino_oxidase"/>
</dbReference>
<reference evidence="3 4" key="1">
    <citation type="submission" date="2017-07" db="EMBL/GenBank/DDBJ databases">
        <title>Genome Sequence of Arenibacter algicola Strain SMS7 Isolated from a culture of the Diatom Skeletonema marinoi.</title>
        <authorList>
            <person name="Topel M."/>
            <person name="Pinder M.I.M."/>
            <person name="Johansson O.N."/>
            <person name="Kourtchenko O."/>
            <person name="Godhe A."/>
            <person name="Clarke A.K."/>
        </authorList>
    </citation>
    <scope>NUCLEOTIDE SEQUENCE [LARGE SCALE GENOMIC DNA]</scope>
    <source>
        <strain evidence="3 4">SMS7</strain>
    </source>
</reference>
<gene>
    <name evidence="3" type="primary">rebO</name>
    <name evidence="3" type="ORF">AREALGSMS7_04354</name>
</gene>
<dbReference type="SUPFAM" id="SSF51905">
    <property type="entry name" value="FAD/NAD(P)-binding domain"/>
    <property type="match status" value="1"/>
</dbReference>
<dbReference type="PANTHER" id="PTHR43563:SF1">
    <property type="entry name" value="AMINE OXIDASE [FLAVIN-CONTAINING] B"/>
    <property type="match status" value="1"/>
</dbReference>
<dbReference type="KEGG" id="aalg:AREALGSMS7_04354"/>
<dbReference type="Gene3D" id="3.90.660.10">
    <property type="match status" value="1"/>
</dbReference>
<evidence type="ECO:0000313" key="3">
    <source>
        <dbReference type="EMBL" id="ASO07756.1"/>
    </source>
</evidence>
<dbReference type="Pfam" id="PF01593">
    <property type="entry name" value="Amino_oxidase"/>
    <property type="match status" value="1"/>
</dbReference>
<dbReference type="PROSITE" id="PS51318">
    <property type="entry name" value="TAT"/>
    <property type="match status" value="1"/>
</dbReference>
<dbReference type="STRING" id="616991.GCA_000733925_02553"/>
<dbReference type="PANTHER" id="PTHR43563">
    <property type="entry name" value="AMINE OXIDASE"/>
    <property type="match status" value="1"/>
</dbReference>
<name>A0A221V309_9FLAO</name>
<protein>
    <submittedName>
        <fullName evidence="3">Flavin-dependent L-tryptophan oxidase RebO</fullName>
        <ecNumber evidence="3">1.4.3.23</ecNumber>
    </submittedName>
</protein>
<evidence type="ECO:0000313" key="4">
    <source>
        <dbReference type="Proteomes" id="UP000204551"/>
    </source>
</evidence>
<evidence type="ECO:0000256" key="1">
    <source>
        <dbReference type="ARBA" id="ARBA00005995"/>
    </source>
</evidence>
<dbReference type="InterPro" id="IPR050703">
    <property type="entry name" value="Flavin_MAO"/>
</dbReference>
<dbReference type="EC" id="1.4.3.23" evidence="3"/>
<organism evidence="3 4">
    <name type="scientific">Arenibacter algicola</name>
    <dbReference type="NCBI Taxonomy" id="616991"/>
    <lineage>
        <taxon>Bacteria</taxon>
        <taxon>Pseudomonadati</taxon>
        <taxon>Bacteroidota</taxon>
        <taxon>Flavobacteriia</taxon>
        <taxon>Flavobacteriales</taxon>
        <taxon>Flavobacteriaceae</taxon>
        <taxon>Arenibacter</taxon>
    </lineage>
</organism>
<dbReference type="InterPro" id="IPR006311">
    <property type="entry name" value="TAT_signal"/>
</dbReference>
<feature type="domain" description="Amine oxidase" evidence="2">
    <location>
        <begin position="58"/>
        <end position="486"/>
    </location>
</feature>
<dbReference type="eggNOG" id="COG1231">
    <property type="taxonomic scope" value="Bacteria"/>
</dbReference>
<proteinExistence type="inferred from homology"/>
<dbReference type="Proteomes" id="UP000204551">
    <property type="component" value="Chromosome"/>
</dbReference>
<dbReference type="GO" id="GO:0016491">
    <property type="term" value="F:oxidoreductase activity"/>
    <property type="evidence" value="ECO:0007669"/>
    <property type="project" value="UniProtKB-KW"/>
</dbReference>
<comment type="similarity">
    <text evidence="1">Belongs to the flavin monoamine oxidase family.</text>
</comment>
<evidence type="ECO:0000259" key="2">
    <source>
        <dbReference type="Pfam" id="PF01593"/>
    </source>
</evidence>
<dbReference type="AlphaFoldDB" id="A0A221V309"/>
<dbReference type="Gene3D" id="3.50.50.60">
    <property type="entry name" value="FAD/NAD(P)-binding domain"/>
    <property type="match status" value="1"/>
</dbReference>